<feature type="region of interest" description="Disordered" evidence="1">
    <location>
        <begin position="1"/>
        <end position="20"/>
    </location>
</feature>
<dbReference type="SUPFAM" id="SSF50346">
    <property type="entry name" value="PRC-barrel domain"/>
    <property type="match status" value="1"/>
</dbReference>
<dbReference type="InterPro" id="IPR011033">
    <property type="entry name" value="PRC_barrel-like_sf"/>
</dbReference>
<accession>A0ABU5E0U5</accession>
<reference evidence="3 4" key="1">
    <citation type="journal article" date="2013" name="Antonie Van Leeuwenhoek">
        <title>Dongia rigui sp. nov., isolated from freshwater of a large wetland in Korea.</title>
        <authorList>
            <person name="Baik K.S."/>
            <person name="Hwang Y.M."/>
            <person name="Choi J.S."/>
            <person name="Kwon J."/>
            <person name="Seong C.N."/>
        </authorList>
    </citation>
    <scope>NUCLEOTIDE SEQUENCE [LARGE SCALE GENOMIC DNA]</scope>
    <source>
        <strain evidence="3 4">04SU4-P</strain>
    </source>
</reference>
<organism evidence="3 4">
    <name type="scientific">Dongia rigui</name>
    <dbReference type="NCBI Taxonomy" id="940149"/>
    <lineage>
        <taxon>Bacteria</taxon>
        <taxon>Pseudomonadati</taxon>
        <taxon>Pseudomonadota</taxon>
        <taxon>Alphaproteobacteria</taxon>
        <taxon>Rhodospirillales</taxon>
        <taxon>Dongiaceae</taxon>
        <taxon>Dongia</taxon>
    </lineage>
</organism>
<dbReference type="EMBL" id="JAXCLX010000002">
    <property type="protein sequence ID" value="MDY0872839.1"/>
    <property type="molecule type" value="Genomic_DNA"/>
</dbReference>
<dbReference type="Gene3D" id="2.30.30.240">
    <property type="entry name" value="PRC-barrel domain"/>
    <property type="match status" value="1"/>
</dbReference>
<gene>
    <name evidence="3" type="ORF">SMD31_12935</name>
</gene>
<proteinExistence type="predicted"/>
<dbReference type="PANTHER" id="PTHR36505">
    <property type="entry name" value="BLR1072 PROTEIN"/>
    <property type="match status" value="1"/>
</dbReference>
<dbReference type="Pfam" id="PF05239">
    <property type="entry name" value="PRC"/>
    <property type="match status" value="1"/>
</dbReference>
<dbReference type="PANTHER" id="PTHR36505:SF1">
    <property type="entry name" value="BLR1072 PROTEIN"/>
    <property type="match status" value="1"/>
</dbReference>
<name>A0ABU5E0U5_9PROT</name>
<evidence type="ECO:0000313" key="4">
    <source>
        <dbReference type="Proteomes" id="UP001271769"/>
    </source>
</evidence>
<dbReference type="InterPro" id="IPR027275">
    <property type="entry name" value="PRC-brl_dom"/>
</dbReference>
<keyword evidence="4" id="KW-1185">Reference proteome</keyword>
<comment type="caution">
    <text evidence="3">The sequence shown here is derived from an EMBL/GenBank/DDBJ whole genome shotgun (WGS) entry which is preliminary data.</text>
</comment>
<feature type="domain" description="PRC-barrel" evidence="2">
    <location>
        <begin position="21"/>
        <end position="96"/>
    </location>
</feature>
<dbReference type="Proteomes" id="UP001271769">
    <property type="component" value="Unassembled WGS sequence"/>
</dbReference>
<evidence type="ECO:0000259" key="2">
    <source>
        <dbReference type="Pfam" id="PF05239"/>
    </source>
</evidence>
<sequence>MQPQMDNRQETLKKRETGSLISADKVQGTDIYNGRGDSLGVVESLMIDKHSGNVAFAVVTFGGFLGIGTERRALPWNALRYDVDLGGYLVDIDAEVLRKTPVGPDLQADAAWWRGTDSDVRSPGYPQ</sequence>
<dbReference type="RefSeq" id="WP_320501311.1">
    <property type="nucleotide sequence ID" value="NZ_JAXCLX010000002.1"/>
</dbReference>
<feature type="compositionally biased region" description="Basic and acidic residues" evidence="1">
    <location>
        <begin position="7"/>
        <end position="17"/>
    </location>
</feature>
<evidence type="ECO:0000313" key="3">
    <source>
        <dbReference type="EMBL" id="MDY0872839.1"/>
    </source>
</evidence>
<protein>
    <submittedName>
        <fullName evidence="3">PRC-barrel domain-containing protein</fullName>
    </submittedName>
</protein>
<evidence type="ECO:0000256" key="1">
    <source>
        <dbReference type="SAM" id="MobiDB-lite"/>
    </source>
</evidence>